<organism evidence="1 2">
    <name type="scientific">Mytilus edulis</name>
    <name type="common">Blue mussel</name>
    <dbReference type="NCBI Taxonomy" id="6550"/>
    <lineage>
        <taxon>Eukaryota</taxon>
        <taxon>Metazoa</taxon>
        <taxon>Spiralia</taxon>
        <taxon>Lophotrochozoa</taxon>
        <taxon>Mollusca</taxon>
        <taxon>Bivalvia</taxon>
        <taxon>Autobranchia</taxon>
        <taxon>Pteriomorphia</taxon>
        <taxon>Mytilida</taxon>
        <taxon>Mytiloidea</taxon>
        <taxon>Mytilidae</taxon>
        <taxon>Mytilinae</taxon>
        <taxon>Mytilus</taxon>
    </lineage>
</organism>
<evidence type="ECO:0000313" key="1">
    <source>
        <dbReference type="EMBL" id="CAG2195449.1"/>
    </source>
</evidence>
<dbReference type="EMBL" id="CAJPWZ010000520">
    <property type="protein sequence ID" value="CAG2195449.1"/>
    <property type="molecule type" value="Genomic_DNA"/>
</dbReference>
<dbReference type="AlphaFoldDB" id="A0A8S3QFS3"/>
<proteinExistence type="predicted"/>
<gene>
    <name evidence="1" type="ORF">MEDL_10424</name>
</gene>
<evidence type="ECO:0000313" key="2">
    <source>
        <dbReference type="Proteomes" id="UP000683360"/>
    </source>
</evidence>
<reference evidence="1" key="1">
    <citation type="submission" date="2021-03" db="EMBL/GenBank/DDBJ databases">
        <authorList>
            <person name="Bekaert M."/>
        </authorList>
    </citation>
    <scope>NUCLEOTIDE SEQUENCE</scope>
</reference>
<keyword evidence="2" id="KW-1185">Reference proteome</keyword>
<dbReference type="Proteomes" id="UP000683360">
    <property type="component" value="Unassembled WGS sequence"/>
</dbReference>
<comment type="caution">
    <text evidence="1">The sequence shown here is derived from an EMBL/GenBank/DDBJ whole genome shotgun (WGS) entry which is preliminary data.</text>
</comment>
<protein>
    <submittedName>
        <fullName evidence="1">Uncharacterized protein</fullName>
    </submittedName>
</protein>
<accession>A0A8S3QFS3</accession>
<sequence length="175" mass="20434">MKEDDVHLVLLQGTLRNQLDSKKEDENLYLNTKSTQTEWLNDLTTEDNSTNDVRTVHRKLKPGTLKTYTNLEEERNCKIKALKKSKIQREKQGQQNIDVASRKKINKIKEIEMLILLHQKRNQKKVAWKKTQAGEIEFDPSEESKMLNIESIWKASENPFTVTTDPIALEKRKST</sequence>
<name>A0A8S3QFS3_MYTED</name>